<evidence type="ECO:0000313" key="1">
    <source>
        <dbReference type="EMBL" id="SYV97711.1"/>
    </source>
</evidence>
<dbReference type="Proteomes" id="UP000257559">
    <property type="component" value="Chromosome"/>
</dbReference>
<protein>
    <submittedName>
        <fullName evidence="1">Uncharacterized protein</fullName>
    </submittedName>
</protein>
<reference evidence="2" key="1">
    <citation type="submission" date="2018-06" db="EMBL/GenBank/DDBJ databases">
        <authorList>
            <consortium name="Pathogen Informatics"/>
        </authorList>
    </citation>
    <scope>NUCLEOTIDE SEQUENCE [LARGE SCALE GENOMIC DNA]</scope>
    <source>
        <strain evidence="2">NCTC10132</strain>
    </source>
</reference>
<keyword evidence="2" id="KW-1185">Reference proteome</keyword>
<dbReference type="KEGG" id="medw:NCTC10132_01079"/>
<gene>
    <name evidence="1" type="ORF">NCTC10132_01079</name>
</gene>
<sequence length="50" mass="5543">MFNKDGSPVISVPLNTPLTANDLAYIDSQIQIIRSSFNNVISRFVSESGW</sequence>
<accession>A0A3B0QDD3</accession>
<dbReference type="EMBL" id="LS991951">
    <property type="protein sequence ID" value="SYV97711.1"/>
    <property type="molecule type" value="Genomic_DNA"/>
</dbReference>
<organism evidence="1 2">
    <name type="scientific">Mycoplasmopsis edwardii</name>
    <dbReference type="NCBI Taxonomy" id="53558"/>
    <lineage>
        <taxon>Bacteria</taxon>
        <taxon>Bacillati</taxon>
        <taxon>Mycoplasmatota</taxon>
        <taxon>Mycoplasmoidales</taxon>
        <taxon>Metamycoplasmataceae</taxon>
        <taxon>Mycoplasmopsis</taxon>
    </lineage>
</organism>
<name>A0A3B0QDD3_9BACT</name>
<dbReference type="AlphaFoldDB" id="A0A3B0QDD3"/>
<proteinExistence type="predicted"/>
<feature type="non-terminal residue" evidence="1">
    <location>
        <position position="50"/>
    </location>
</feature>
<evidence type="ECO:0000313" key="2">
    <source>
        <dbReference type="Proteomes" id="UP000257559"/>
    </source>
</evidence>